<keyword evidence="16" id="KW-1185">Reference proteome</keyword>
<dbReference type="GO" id="GO:0008270">
    <property type="term" value="F:zinc ion binding"/>
    <property type="evidence" value="ECO:0007669"/>
    <property type="project" value="InterPro"/>
</dbReference>
<evidence type="ECO:0000256" key="12">
    <source>
        <dbReference type="RuleBase" id="RU362016"/>
    </source>
</evidence>
<dbReference type="EC" id="1.1.1.284" evidence="12"/>
<evidence type="ECO:0000256" key="8">
    <source>
        <dbReference type="ARBA" id="ARBA00047901"/>
    </source>
</evidence>
<dbReference type="PANTHER" id="PTHR43880:SF12">
    <property type="entry name" value="ALCOHOL DEHYDROGENASE CLASS-3"/>
    <property type="match status" value="1"/>
</dbReference>
<dbReference type="InterPro" id="IPR013149">
    <property type="entry name" value="ADH-like_C"/>
</dbReference>
<name>A0AAD7KA68_9AGAR</name>
<comment type="catalytic activity">
    <reaction evidence="8">
        <text>S-nitrosoglutathione + NADH + H(+) = S-(hydroxysulfenamide)glutathione + NAD(+)</text>
        <dbReference type="Rhea" id="RHEA:78371"/>
        <dbReference type="ChEBI" id="CHEBI:15378"/>
        <dbReference type="ChEBI" id="CHEBI:57540"/>
        <dbReference type="ChEBI" id="CHEBI:57945"/>
        <dbReference type="ChEBI" id="CHEBI:145544"/>
        <dbReference type="ChEBI" id="CHEBI:229723"/>
    </reaction>
</comment>
<dbReference type="InterPro" id="IPR036291">
    <property type="entry name" value="NAD(P)-bd_dom_sf"/>
</dbReference>
<keyword evidence="6 12" id="KW-0520">NAD</keyword>
<dbReference type="GO" id="GO:0046294">
    <property type="term" value="P:formaldehyde catabolic process"/>
    <property type="evidence" value="ECO:0007669"/>
    <property type="project" value="InterPro"/>
</dbReference>
<evidence type="ECO:0000313" key="15">
    <source>
        <dbReference type="EMBL" id="KAJ7781557.1"/>
    </source>
</evidence>
<dbReference type="InterPro" id="IPR013154">
    <property type="entry name" value="ADH-like_N"/>
</dbReference>
<comment type="cofactor">
    <cofactor evidence="1 12">
        <name>Zn(2+)</name>
        <dbReference type="ChEBI" id="CHEBI:29105"/>
    </cofactor>
</comment>
<evidence type="ECO:0000259" key="14">
    <source>
        <dbReference type="Pfam" id="PF08240"/>
    </source>
</evidence>
<dbReference type="GO" id="GO:0005829">
    <property type="term" value="C:cytosol"/>
    <property type="evidence" value="ECO:0007669"/>
    <property type="project" value="TreeGrafter"/>
</dbReference>
<evidence type="ECO:0000256" key="2">
    <source>
        <dbReference type="ARBA" id="ARBA00010902"/>
    </source>
</evidence>
<dbReference type="FunFam" id="3.40.50.720:FF:000003">
    <property type="entry name" value="S-(hydroxymethyl)glutathione dehydrogenase"/>
    <property type="match status" value="1"/>
</dbReference>
<comment type="caution">
    <text evidence="15">The sequence shown here is derived from an EMBL/GenBank/DDBJ whole genome shotgun (WGS) entry which is preliminary data.</text>
</comment>
<dbReference type="Gene3D" id="3.40.50.720">
    <property type="entry name" value="NAD(P)-binding Rossmann-like Domain"/>
    <property type="match status" value="1"/>
</dbReference>
<comment type="catalytic activity">
    <reaction evidence="9 12">
        <text>S-(hydroxymethyl)glutathione + NAD(+) = S-formylglutathione + NADH + H(+)</text>
        <dbReference type="Rhea" id="RHEA:19985"/>
        <dbReference type="ChEBI" id="CHEBI:15378"/>
        <dbReference type="ChEBI" id="CHEBI:57540"/>
        <dbReference type="ChEBI" id="CHEBI:57688"/>
        <dbReference type="ChEBI" id="CHEBI:57945"/>
        <dbReference type="ChEBI" id="CHEBI:58758"/>
        <dbReference type="EC" id="1.1.1.284"/>
    </reaction>
</comment>
<proteinExistence type="inferred from homology"/>
<comment type="catalytic activity">
    <reaction evidence="10">
        <text>a secondary alcohol + NAD(+) = a ketone + NADH + H(+)</text>
        <dbReference type="Rhea" id="RHEA:10740"/>
        <dbReference type="ChEBI" id="CHEBI:15378"/>
        <dbReference type="ChEBI" id="CHEBI:17087"/>
        <dbReference type="ChEBI" id="CHEBI:35681"/>
        <dbReference type="ChEBI" id="CHEBI:57540"/>
        <dbReference type="ChEBI" id="CHEBI:57945"/>
        <dbReference type="EC" id="1.1.1.1"/>
    </reaction>
</comment>
<evidence type="ECO:0000256" key="3">
    <source>
        <dbReference type="ARBA" id="ARBA00022723"/>
    </source>
</evidence>
<dbReference type="PROSITE" id="PS00059">
    <property type="entry name" value="ADH_ZINC"/>
    <property type="match status" value="1"/>
</dbReference>
<evidence type="ECO:0000256" key="9">
    <source>
        <dbReference type="ARBA" id="ARBA00048110"/>
    </source>
</evidence>
<organism evidence="15 16">
    <name type="scientific">Mycena metata</name>
    <dbReference type="NCBI Taxonomy" id="1033252"/>
    <lineage>
        <taxon>Eukaryota</taxon>
        <taxon>Fungi</taxon>
        <taxon>Dikarya</taxon>
        <taxon>Basidiomycota</taxon>
        <taxon>Agaricomycotina</taxon>
        <taxon>Agaricomycetes</taxon>
        <taxon>Agaricomycetidae</taxon>
        <taxon>Agaricales</taxon>
        <taxon>Marasmiineae</taxon>
        <taxon>Mycenaceae</taxon>
        <taxon>Mycena</taxon>
    </lineage>
</organism>
<comment type="catalytic activity">
    <reaction evidence="7">
        <text>S-(hydroxymethyl)glutathione + NADP(+) = S-formylglutathione + NADPH + H(+)</text>
        <dbReference type="Rhea" id="RHEA:19981"/>
        <dbReference type="ChEBI" id="CHEBI:15378"/>
        <dbReference type="ChEBI" id="CHEBI:57688"/>
        <dbReference type="ChEBI" id="CHEBI:57783"/>
        <dbReference type="ChEBI" id="CHEBI:58349"/>
        <dbReference type="ChEBI" id="CHEBI:58758"/>
        <dbReference type="EC" id="1.1.1.284"/>
    </reaction>
</comment>
<evidence type="ECO:0000256" key="4">
    <source>
        <dbReference type="ARBA" id="ARBA00022833"/>
    </source>
</evidence>
<keyword evidence="5 12" id="KW-0560">Oxidoreductase</keyword>
<sequence length="379" mass="40290">MSDTTGKTIKCKAAVCWGAGEPLKLEDVEVAPPQAHEVRIHILHTGICHTDEYTRSGKDPEGLFPVILGHEGGGVVESVGEGVTSVKVGDHVIPLYTAECRECKFCKSGKTNLCGKVRATQGKGLMPDNTSRFTVKGQPIHHFMGTSTFSQYTVVADVSVVAVDKKAPLEKVCLLGCGITTAWGSVVKQPGIKGSSVAVFGCGAIGLGVITTSALVGASRIIAVDTNPNKEAWAKKFGATDFVNPTQLKEGTKIQDYLVEITDGGLDYTFDCTGNVHVMRAALEACHKGWGVSTVIGVAAAGQEISTRPFQLVTGRTWRGSAFGGVKGRTEIPGLVEDYLNGKVKIDEYVTHHRKLADINDGFGDMHQGECIRCVVDMA</sequence>
<evidence type="ECO:0000256" key="11">
    <source>
        <dbReference type="ARBA" id="ARBA00049243"/>
    </source>
</evidence>
<dbReference type="Pfam" id="PF08240">
    <property type="entry name" value="ADH_N"/>
    <property type="match status" value="1"/>
</dbReference>
<evidence type="ECO:0000259" key="13">
    <source>
        <dbReference type="Pfam" id="PF00107"/>
    </source>
</evidence>
<dbReference type="EMBL" id="JARKIB010000004">
    <property type="protein sequence ID" value="KAJ7781557.1"/>
    <property type="molecule type" value="Genomic_DNA"/>
</dbReference>
<dbReference type="GO" id="GO:0004022">
    <property type="term" value="F:alcohol dehydrogenase (NAD+) activity"/>
    <property type="evidence" value="ECO:0007669"/>
    <property type="project" value="UniProtKB-EC"/>
</dbReference>
<protein>
    <recommendedName>
        <fullName evidence="12">S-(hydroxymethyl)glutathione dehydrogenase</fullName>
        <ecNumber evidence="12">1.1.1.284</ecNumber>
    </recommendedName>
</protein>
<keyword evidence="4 12" id="KW-0862">Zinc</keyword>
<dbReference type="FunFam" id="3.90.180.10:FF:000001">
    <property type="entry name" value="S-(hydroxymethyl)glutathione dehydrogenase"/>
    <property type="match status" value="1"/>
</dbReference>
<feature type="domain" description="Alcohol dehydrogenase-like N-terminal" evidence="14">
    <location>
        <begin position="35"/>
        <end position="163"/>
    </location>
</feature>
<dbReference type="SUPFAM" id="SSF51735">
    <property type="entry name" value="NAD(P)-binding Rossmann-fold domains"/>
    <property type="match status" value="1"/>
</dbReference>
<dbReference type="GO" id="GO:0051903">
    <property type="term" value="F:S-(hydroxymethyl)glutathione dehydrogenase [NAD(P)+] activity"/>
    <property type="evidence" value="ECO:0007669"/>
    <property type="project" value="UniProtKB-EC"/>
</dbReference>
<dbReference type="InterPro" id="IPR014183">
    <property type="entry name" value="ADH_3"/>
</dbReference>
<evidence type="ECO:0000256" key="1">
    <source>
        <dbReference type="ARBA" id="ARBA00001947"/>
    </source>
</evidence>
<dbReference type="InterPro" id="IPR011032">
    <property type="entry name" value="GroES-like_sf"/>
</dbReference>
<dbReference type="AlphaFoldDB" id="A0AAD7KA68"/>
<dbReference type="Pfam" id="PF00107">
    <property type="entry name" value="ADH_zinc_N"/>
    <property type="match status" value="1"/>
</dbReference>
<evidence type="ECO:0000313" key="16">
    <source>
        <dbReference type="Proteomes" id="UP001215598"/>
    </source>
</evidence>
<comment type="similarity">
    <text evidence="2 12">Belongs to the zinc-containing alcohol dehydrogenase family. Class-III subfamily.</text>
</comment>
<dbReference type="Gene3D" id="3.90.180.10">
    <property type="entry name" value="Medium-chain alcohol dehydrogenases, catalytic domain"/>
    <property type="match status" value="1"/>
</dbReference>
<dbReference type="InterPro" id="IPR002328">
    <property type="entry name" value="ADH_Zn_CS"/>
</dbReference>
<feature type="domain" description="Alcohol dehydrogenase-like C-terminal" evidence="13">
    <location>
        <begin position="204"/>
        <end position="336"/>
    </location>
</feature>
<accession>A0AAD7KA68</accession>
<comment type="catalytic activity">
    <reaction evidence="11">
        <text>a primary alcohol + NAD(+) = an aldehyde + NADH + H(+)</text>
        <dbReference type="Rhea" id="RHEA:10736"/>
        <dbReference type="ChEBI" id="CHEBI:15378"/>
        <dbReference type="ChEBI" id="CHEBI:15734"/>
        <dbReference type="ChEBI" id="CHEBI:17478"/>
        <dbReference type="ChEBI" id="CHEBI:57540"/>
        <dbReference type="ChEBI" id="CHEBI:57945"/>
        <dbReference type="EC" id="1.1.1.1"/>
    </reaction>
</comment>
<evidence type="ECO:0000256" key="7">
    <source>
        <dbReference type="ARBA" id="ARBA00047793"/>
    </source>
</evidence>
<keyword evidence="3 12" id="KW-0479">Metal-binding</keyword>
<dbReference type="CDD" id="cd08300">
    <property type="entry name" value="alcohol_DH_class_III"/>
    <property type="match status" value="1"/>
</dbReference>
<evidence type="ECO:0000256" key="10">
    <source>
        <dbReference type="ARBA" id="ARBA00049164"/>
    </source>
</evidence>
<dbReference type="SUPFAM" id="SSF50129">
    <property type="entry name" value="GroES-like"/>
    <property type="match status" value="2"/>
</dbReference>
<gene>
    <name evidence="15" type="ORF">B0H16DRAFT_1498810</name>
</gene>
<dbReference type="Proteomes" id="UP001215598">
    <property type="component" value="Unassembled WGS sequence"/>
</dbReference>
<dbReference type="PANTHER" id="PTHR43880">
    <property type="entry name" value="ALCOHOL DEHYDROGENASE"/>
    <property type="match status" value="1"/>
</dbReference>
<reference evidence="15" key="1">
    <citation type="submission" date="2023-03" db="EMBL/GenBank/DDBJ databases">
        <title>Massive genome expansion in bonnet fungi (Mycena s.s.) driven by repeated elements and novel gene families across ecological guilds.</title>
        <authorList>
            <consortium name="Lawrence Berkeley National Laboratory"/>
            <person name="Harder C.B."/>
            <person name="Miyauchi S."/>
            <person name="Viragh M."/>
            <person name="Kuo A."/>
            <person name="Thoen E."/>
            <person name="Andreopoulos B."/>
            <person name="Lu D."/>
            <person name="Skrede I."/>
            <person name="Drula E."/>
            <person name="Henrissat B."/>
            <person name="Morin E."/>
            <person name="Kohler A."/>
            <person name="Barry K."/>
            <person name="LaButti K."/>
            <person name="Morin E."/>
            <person name="Salamov A."/>
            <person name="Lipzen A."/>
            <person name="Mereny Z."/>
            <person name="Hegedus B."/>
            <person name="Baldrian P."/>
            <person name="Stursova M."/>
            <person name="Weitz H."/>
            <person name="Taylor A."/>
            <person name="Grigoriev I.V."/>
            <person name="Nagy L.G."/>
            <person name="Martin F."/>
            <person name="Kauserud H."/>
        </authorList>
    </citation>
    <scope>NUCLEOTIDE SEQUENCE</scope>
    <source>
        <strain evidence="15">CBHHK182m</strain>
    </source>
</reference>
<evidence type="ECO:0000256" key="6">
    <source>
        <dbReference type="ARBA" id="ARBA00023027"/>
    </source>
</evidence>
<evidence type="ECO:0000256" key="5">
    <source>
        <dbReference type="ARBA" id="ARBA00023002"/>
    </source>
</evidence>
<dbReference type="NCBIfam" id="TIGR02818">
    <property type="entry name" value="adh_III_F_hyde"/>
    <property type="match status" value="1"/>
</dbReference>